<protein>
    <submittedName>
        <fullName evidence="1">Uncharacterized protein</fullName>
    </submittedName>
</protein>
<proteinExistence type="predicted"/>
<organism evidence="1 2">
    <name type="scientific">Helicobacter magdeburgensis</name>
    <dbReference type="NCBI Taxonomy" id="471858"/>
    <lineage>
        <taxon>Bacteria</taxon>
        <taxon>Pseudomonadati</taxon>
        <taxon>Campylobacterota</taxon>
        <taxon>Epsilonproteobacteria</taxon>
        <taxon>Campylobacterales</taxon>
        <taxon>Helicobacteraceae</taxon>
        <taxon>Helicobacter</taxon>
    </lineage>
</organism>
<dbReference type="AlphaFoldDB" id="A0A4U8T0L8"/>
<comment type="caution">
    <text evidence="1">The sequence shown here is derived from an EMBL/GenBank/DDBJ whole genome shotgun (WGS) entry which is preliminary data.</text>
</comment>
<reference evidence="1 2" key="1">
    <citation type="journal article" date="2014" name="Genome Announc.">
        <title>Draft genome sequences of eight enterohepatic helicobacter species isolated from both laboratory and wild rodents.</title>
        <authorList>
            <person name="Sheh A."/>
            <person name="Shen Z."/>
            <person name="Fox J.G."/>
        </authorList>
    </citation>
    <scope>NUCLEOTIDE SEQUENCE [LARGE SCALE GENOMIC DNA]</scope>
    <source>
        <strain evidence="1 2">MIT 96-1001</strain>
    </source>
</reference>
<evidence type="ECO:0000313" key="2">
    <source>
        <dbReference type="Proteomes" id="UP000029921"/>
    </source>
</evidence>
<gene>
    <name evidence="1" type="ORF">LS74_003910</name>
</gene>
<name>A0A4U8T0L8_9HELI</name>
<accession>A0A4U8T0L8</accession>
<evidence type="ECO:0000313" key="1">
    <source>
        <dbReference type="EMBL" id="TLD92906.1"/>
    </source>
</evidence>
<dbReference type="EMBL" id="JRPE02000004">
    <property type="protein sequence ID" value="TLD92906.1"/>
    <property type="molecule type" value="Genomic_DNA"/>
</dbReference>
<keyword evidence="2" id="KW-1185">Reference proteome</keyword>
<sequence length="176" mass="19752">MTLGFLLRPVQYVSLELGAGIIGTQSVKFSHNGKANHIDSADLAYVESILKPEFVEKVKDAMLSGDLSNVWNLFDWSKLNYDYQTKGYFAEGFTGVKFPFFGRVNYHINNDWIAYVGGVYNKGGLIDDARVFVGFNYFDMRVGYIAHTSIRFKDDKHARITLQDGAPISLSIGAVF</sequence>
<dbReference type="Proteomes" id="UP000029921">
    <property type="component" value="Unassembled WGS sequence"/>
</dbReference>